<dbReference type="Pfam" id="PF07722">
    <property type="entry name" value="Peptidase_C26"/>
    <property type="match status" value="1"/>
</dbReference>
<proteinExistence type="predicted"/>
<dbReference type="InterPro" id="IPR029062">
    <property type="entry name" value="Class_I_gatase-like"/>
</dbReference>
<organism evidence="1 2">
    <name type="scientific">Burkholderia metallica</name>
    <dbReference type="NCBI Taxonomy" id="488729"/>
    <lineage>
        <taxon>Bacteria</taxon>
        <taxon>Pseudomonadati</taxon>
        <taxon>Pseudomonadota</taxon>
        <taxon>Betaproteobacteria</taxon>
        <taxon>Burkholderiales</taxon>
        <taxon>Burkholderiaceae</taxon>
        <taxon>Burkholderia</taxon>
        <taxon>Burkholderia cepacia complex</taxon>
    </lineage>
</organism>
<dbReference type="InterPro" id="IPR044668">
    <property type="entry name" value="PuuD-like"/>
</dbReference>
<keyword evidence="1" id="KW-0378">Hydrolase</keyword>
<accession>A0ABT8PH15</accession>
<dbReference type="PANTHER" id="PTHR43235:SF1">
    <property type="entry name" value="GLUTAMINE AMIDOTRANSFERASE PB2B2.05-RELATED"/>
    <property type="match status" value="1"/>
</dbReference>
<dbReference type="InterPro" id="IPR011697">
    <property type="entry name" value="Peptidase_C26"/>
</dbReference>
<dbReference type="SUPFAM" id="SSF52317">
    <property type="entry name" value="Class I glutamine amidotransferase-like"/>
    <property type="match status" value="1"/>
</dbReference>
<name>A0ABT8PH15_9BURK</name>
<dbReference type="Proteomes" id="UP001171606">
    <property type="component" value="Unassembled WGS sequence"/>
</dbReference>
<dbReference type="EMBL" id="JAUJSQ010000010">
    <property type="protein sequence ID" value="MDN7934309.1"/>
    <property type="molecule type" value="Genomic_DNA"/>
</dbReference>
<protein>
    <submittedName>
        <fullName evidence="1">Gamma-glutamyl-gamma-aminobutyrate hydrolase family protein</fullName>
    </submittedName>
</protein>
<dbReference type="GO" id="GO:0016787">
    <property type="term" value="F:hydrolase activity"/>
    <property type="evidence" value="ECO:0007669"/>
    <property type="project" value="UniProtKB-KW"/>
</dbReference>
<comment type="caution">
    <text evidence="1">The sequence shown here is derived from an EMBL/GenBank/DDBJ whole genome shotgun (WGS) entry which is preliminary data.</text>
</comment>
<gene>
    <name evidence="1" type="ORF">QZM52_23740</name>
</gene>
<dbReference type="Gene3D" id="3.40.50.880">
    <property type="match status" value="1"/>
</dbReference>
<evidence type="ECO:0000313" key="1">
    <source>
        <dbReference type="EMBL" id="MDN7934309.1"/>
    </source>
</evidence>
<evidence type="ECO:0000313" key="2">
    <source>
        <dbReference type="Proteomes" id="UP001171606"/>
    </source>
</evidence>
<dbReference type="PANTHER" id="PTHR43235">
    <property type="entry name" value="GLUTAMINE AMIDOTRANSFERASE PB2B2.05-RELATED"/>
    <property type="match status" value="1"/>
</dbReference>
<sequence>MDGCLYGAFEERYRDAHAVELVSGGWLDEVIRTMSPDCRRAHVNSLHGQGIAALANGLSVDAYADDGTIEAVSHIRAPIFGVQWHPEWYVRDSVLNRAVWARFGRECAAYFRRRFDARSCRDTPTRAGNIPKDDFSGNIGGHGHLF</sequence>
<dbReference type="RefSeq" id="WP_301756538.1">
    <property type="nucleotide sequence ID" value="NZ_JAUJSQ010000010.1"/>
</dbReference>
<reference evidence="1" key="1">
    <citation type="submission" date="2023-07" db="EMBL/GenBank/DDBJ databases">
        <title>A collection of bacterial strains from the Burkholderia cepacia Research Laboratory and Repository.</title>
        <authorList>
            <person name="Lipuma J."/>
            <person name="Spilker T."/>
            <person name="Caverly L."/>
        </authorList>
    </citation>
    <scope>NUCLEOTIDE SEQUENCE</scope>
    <source>
        <strain evidence="1">AU42020</strain>
    </source>
</reference>
<keyword evidence="2" id="KW-1185">Reference proteome</keyword>